<gene>
    <name evidence="3" type="ORF">TCIL3000_11_10430</name>
</gene>
<organism evidence="3">
    <name type="scientific">Trypanosoma congolense (strain IL3000)</name>
    <dbReference type="NCBI Taxonomy" id="1068625"/>
    <lineage>
        <taxon>Eukaryota</taxon>
        <taxon>Discoba</taxon>
        <taxon>Euglenozoa</taxon>
        <taxon>Kinetoplastea</taxon>
        <taxon>Metakinetoplastina</taxon>
        <taxon>Trypanosomatida</taxon>
        <taxon>Trypanosomatidae</taxon>
        <taxon>Trypanosoma</taxon>
        <taxon>Nannomonas</taxon>
    </lineage>
</organism>
<dbReference type="VEuPathDB" id="TriTrypDB:TcIL3000.11.10430"/>
<dbReference type="EMBL" id="HE575324">
    <property type="protein sequence ID" value="CCC95571.1"/>
    <property type="molecule type" value="Genomic_DNA"/>
</dbReference>
<keyword evidence="1" id="KW-0175">Coiled coil</keyword>
<feature type="region of interest" description="Disordered" evidence="2">
    <location>
        <begin position="173"/>
        <end position="195"/>
    </location>
</feature>
<dbReference type="AlphaFoldDB" id="G0V1Q0"/>
<evidence type="ECO:0000313" key="3">
    <source>
        <dbReference type="EMBL" id="CCC95571.1"/>
    </source>
</evidence>
<accession>G0V1Q0</accession>
<reference evidence="3" key="1">
    <citation type="journal article" date="2012" name="Proc. Natl. Acad. Sci. U.S.A.">
        <title>Antigenic diversity is generated by distinct evolutionary mechanisms in African trypanosome species.</title>
        <authorList>
            <person name="Jackson A.P."/>
            <person name="Berry A."/>
            <person name="Aslett M."/>
            <person name="Allison H.C."/>
            <person name="Burton P."/>
            <person name="Vavrova-Anderson J."/>
            <person name="Brown R."/>
            <person name="Browne H."/>
            <person name="Corton N."/>
            <person name="Hauser H."/>
            <person name="Gamble J."/>
            <person name="Gilderthorp R."/>
            <person name="Marcello L."/>
            <person name="McQuillan J."/>
            <person name="Otto T.D."/>
            <person name="Quail M.A."/>
            <person name="Sanders M.J."/>
            <person name="van Tonder A."/>
            <person name="Ginger M.L."/>
            <person name="Field M.C."/>
            <person name="Barry J.D."/>
            <person name="Hertz-Fowler C."/>
            <person name="Berriman M."/>
        </authorList>
    </citation>
    <scope>NUCLEOTIDE SEQUENCE</scope>
    <source>
        <strain evidence="3">IL3000</strain>
    </source>
</reference>
<sequence length="195" mass="21708">MALQPLIVAEMADRGENAARLEESVRIRRLARAVDELAAWTYTMDEKDLILSDLEQFVDEIERELEQADRELERQKERCALLRAPMGPGNLLQNPWPSRGTNCELEALWRAKGEAFICQYEVHLATYRRLWEKLLEKPSCQTKQTEAQVQLEVDVVSSDRLAARAGSCTSEGESIVSAAGGSGDDLDVGAAGSFP</sequence>
<evidence type="ECO:0000256" key="1">
    <source>
        <dbReference type="SAM" id="Coils"/>
    </source>
</evidence>
<name>G0V1Q0_TRYCI</name>
<evidence type="ECO:0000256" key="2">
    <source>
        <dbReference type="SAM" id="MobiDB-lite"/>
    </source>
</evidence>
<feature type="coiled-coil region" evidence="1">
    <location>
        <begin position="51"/>
        <end position="78"/>
    </location>
</feature>
<protein>
    <submittedName>
        <fullName evidence="3">Uncharacterized protein TCIL3000_11_10430</fullName>
    </submittedName>
</protein>
<proteinExistence type="predicted"/>